<evidence type="ECO:0000313" key="1">
    <source>
        <dbReference type="EMBL" id="KTR07069.1"/>
    </source>
</evidence>
<organism evidence="1 2">
    <name type="scientific">Aureimonas ureilytica</name>
    <dbReference type="NCBI Taxonomy" id="401562"/>
    <lineage>
        <taxon>Bacteria</taxon>
        <taxon>Pseudomonadati</taxon>
        <taxon>Pseudomonadota</taxon>
        <taxon>Alphaproteobacteria</taxon>
        <taxon>Hyphomicrobiales</taxon>
        <taxon>Aurantimonadaceae</taxon>
        <taxon>Aureimonas</taxon>
    </lineage>
</organism>
<dbReference type="PATRIC" id="fig|401562.4.peg.682"/>
<dbReference type="AlphaFoldDB" id="A0A175RW22"/>
<protein>
    <submittedName>
        <fullName evidence="1">Uncharacterized protein</fullName>
    </submittedName>
</protein>
<sequence length="285" mass="31336">MPEATRQPRDFSAAELHALAHSLPLDGSVVFCDDSEVGAADGMLPDVGLLAAIEMTPVAYASAAKRLTSYREKNTLPEFHATDIVAGRRNTFWATVPHEMRLQAFREVSTALVETQARLSYVHLPRSQYEEMRTRLKQNGFDPKLNWKAAMRRVVLRTLIEEADRRSAPTLIVIDQDRPLHGPRLVTSEAAPSLAGGGVLAAPSDQVIGLQLADMAAFCMGRYLRRRPRNRTISLAGNKDQMLLIASEGDDERARDTIAGLEGFDGVVIETVAAFAGRTRSLLRS</sequence>
<dbReference type="Proteomes" id="UP000078529">
    <property type="component" value="Unassembled WGS sequence"/>
</dbReference>
<dbReference type="EMBL" id="LDQA01000013">
    <property type="protein sequence ID" value="KTR07069.1"/>
    <property type="molecule type" value="Genomic_DNA"/>
</dbReference>
<evidence type="ECO:0000313" key="2">
    <source>
        <dbReference type="Proteomes" id="UP000078529"/>
    </source>
</evidence>
<comment type="caution">
    <text evidence="1">The sequence shown here is derived from an EMBL/GenBank/DDBJ whole genome shotgun (WGS) entry which is preliminary data.</text>
</comment>
<gene>
    <name evidence="1" type="ORF">NS365_05350</name>
</gene>
<reference evidence="1 2" key="1">
    <citation type="journal article" date="2016" name="Front. Microbiol.">
        <title>Genomic Resource of Rice Seed Associated Bacteria.</title>
        <authorList>
            <person name="Midha S."/>
            <person name="Bansal K."/>
            <person name="Sharma S."/>
            <person name="Kumar N."/>
            <person name="Patil P.P."/>
            <person name="Chaudhry V."/>
            <person name="Patil P.B."/>
        </authorList>
    </citation>
    <scope>NUCLEOTIDE SEQUENCE [LARGE SCALE GENOMIC DNA]</scope>
    <source>
        <strain evidence="1 2">NS365</strain>
    </source>
</reference>
<keyword evidence="2" id="KW-1185">Reference proteome</keyword>
<accession>A0A175RW22</accession>
<dbReference type="RefSeq" id="WP_058599249.1">
    <property type="nucleotide sequence ID" value="NZ_LDQA01000013.1"/>
</dbReference>
<proteinExistence type="predicted"/>
<name>A0A175RW22_9HYPH</name>